<evidence type="ECO:0000313" key="1">
    <source>
        <dbReference type="EMBL" id="PSL45842.1"/>
    </source>
</evidence>
<gene>
    <name evidence="1" type="ORF">B0H94_10697</name>
</gene>
<dbReference type="Pfam" id="PF02423">
    <property type="entry name" value="OCD_Mu_crystall"/>
    <property type="match status" value="1"/>
</dbReference>
<dbReference type="InterPro" id="IPR036291">
    <property type="entry name" value="NAD(P)-bd_dom_sf"/>
</dbReference>
<proteinExistence type="predicted"/>
<dbReference type="AlphaFoldDB" id="A0A2P8HHY8"/>
<dbReference type="NCBIfam" id="NF006141">
    <property type="entry name" value="PRK08291.1"/>
    <property type="match status" value="1"/>
</dbReference>
<dbReference type="Gene3D" id="3.30.1780.10">
    <property type="entry name" value="ornithine cyclodeaminase, domain 1"/>
    <property type="match status" value="1"/>
</dbReference>
<comment type="caution">
    <text evidence="1">The sequence shown here is derived from an EMBL/GenBank/DDBJ whole genome shotgun (WGS) entry which is preliminary data.</text>
</comment>
<evidence type="ECO:0000313" key="2">
    <source>
        <dbReference type="Proteomes" id="UP000242310"/>
    </source>
</evidence>
<dbReference type="Proteomes" id="UP000242310">
    <property type="component" value="Unassembled WGS sequence"/>
</dbReference>
<dbReference type="EMBL" id="PYAV01000006">
    <property type="protein sequence ID" value="PSL45842.1"/>
    <property type="molecule type" value="Genomic_DNA"/>
</dbReference>
<dbReference type="GO" id="GO:0005737">
    <property type="term" value="C:cytoplasm"/>
    <property type="evidence" value="ECO:0007669"/>
    <property type="project" value="TreeGrafter"/>
</dbReference>
<dbReference type="PIRSF" id="PIRSF001439">
    <property type="entry name" value="CryM"/>
    <property type="match status" value="1"/>
</dbReference>
<dbReference type="InterPro" id="IPR003462">
    <property type="entry name" value="ODC_Mu_crystall"/>
</dbReference>
<sequence length="321" mass="34519">MLMFREEEIRAGVKLDDQALEAVETAFRTLATGNVSQPPVARVDIPEENGEADIKTAYIEGFDGFAVKVSTGFFNNETYGLPSLGGLMMLFSTKTGQPKALLQDNGYLTDVRTGLAGAVAAKHLAPANVKTAGVLGTGMQARMQIEALQLVRSFEQVLVYGRRQEKAEAYQKEMEEKLGCPVKVVTTMEEVVKGSEVVVTTTPATAPYLKPEWLHSNLHITAVGSDAPDKQELEVGVFEKADIAACDVWAQSKQMGEGRAALEAGVLHEDTPLRELGAIIAGLESTRSNESAITVCDLTGTGVQDTAIAMHAYQALKKSEE</sequence>
<accession>A0A2P8HHY8</accession>
<dbReference type="RefSeq" id="WP_181315301.1">
    <property type="nucleotide sequence ID" value="NZ_PYAV01000006.1"/>
</dbReference>
<dbReference type="SUPFAM" id="SSF51735">
    <property type="entry name" value="NAD(P)-binding Rossmann-fold domains"/>
    <property type="match status" value="1"/>
</dbReference>
<organism evidence="1 2">
    <name type="scientific">Salsuginibacillus halophilus</name>
    <dbReference type="NCBI Taxonomy" id="517424"/>
    <lineage>
        <taxon>Bacteria</taxon>
        <taxon>Bacillati</taxon>
        <taxon>Bacillota</taxon>
        <taxon>Bacilli</taxon>
        <taxon>Bacillales</taxon>
        <taxon>Bacillaceae</taxon>
        <taxon>Salsuginibacillus</taxon>
    </lineage>
</organism>
<keyword evidence="2" id="KW-1185">Reference proteome</keyword>
<protein>
    <submittedName>
        <fullName evidence="1">Ornithine cyclodeaminase</fullName>
    </submittedName>
</protein>
<dbReference type="Gene3D" id="3.40.50.720">
    <property type="entry name" value="NAD(P)-binding Rossmann-like Domain"/>
    <property type="match status" value="1"/>
</dbReference>
<dbReference type="InterPro" id="IPR023401">
    <property type="entry name" value="ODC_N"/>
</dbReference>
<dbReference type="PANTHER" id="PTHR13812:SF19">
    <property type="entry name" value="KETIMINE REDUCTASE MU-CRYSTALLIN"/>
    <property type="match status" value="1"/>
</dbReference>
<reference evidence="1 2" key="1">
    <citation type="submission" date="2018-03" db="EMBL/GenBank/DDBJ databases">
        <title>Genomic Encyclopedia of Type Strains, Phase III (KMG-III): the genomes of soil and plant-associated and newly described type strains.</title>
        <authorList>
            <person name="Whitman W."/>
        </authorList>
    </citation>
    <scope>NUCLEOTIDE SEQUENCE [LARGE SCALE GENOMIC DNA]</scope>
    <source>
        <strain evidence="1 2">CGMCC 1.07653</strain>
    </source>
</reference>
<dbReference type="PANTHER" id="PTHR13812">
    <property type="entry name" value="KETIMINE REDUCTASE MU-CRYSTALLIN"/>
    <property type="match status" value="1"/>
</dbReference>
<name>A0A2P8HHY8_9BACI</name>